<feature type="domain" description="GGDEF" evidence="1">
    <location>
        <begin position="325"/>
        <end position="406"/>
    </location>
</feature>
<evidence type="ECO:0000259" key="1">
    <source>
        <dbReference type="Pfam" id="PF00990"/>
    </source>
</evidence>
<dbReference type="PATRIC" id="fig|1056511.3.peg.2402"/>
<dbReference type="InterPro" id="IPR043128">
    <property type="entry name" value="Rev_trsase/Diguanyl_cyclase"/>
</dbReference>
<dbReference type="Pfam" id="PF18551">
    <property type="entry name" value="TackOD1"/>
    <property type="match status" value="1"/>
</dbReference>
<evidence type="ECO:0000313" key="4">
    <source>
        <dbReference type="Proteomes" id="UP000011134"/>
    </source>
</evidence>
<dbReference type="Pfam" id="PF00990">
    <property type="entry name" value="GGDEF"/>
    <property type="match status" value="1"/>
</dbReference>
<dbReference type="EMBL" id="AMZO01000016">
    <property type="protein sequence ID" value="ELR65822.1"/>
    <property type="molecule type" value="Genomic_DNA"/>
</dbReference>
<dbReference type="OrthoDB" id="8432393at2"/>
<dbReference type="Gene3D" id="3.30.70.270">
    <property type="match status" value="1"/>
</dbReference>
<evidence type="ECO:0000313" key="3">
    <source>
        <dbReference type="EMBL" id="ELR65822.1"/>
    </source>
</evidence>
<dbReference type="InterPro" id="IPR000160">
    <property type="entry name" value="GGDEF_dom"/>
</dbReference>
<name>L8JEI6_9GAMM</name>
<protein>
    <recommendedName>
        <fullName evidence="5">Thaumarchaeal output domain-containing protein</fullName>
    </recommendedName>
</protein>
<evidence type="ECO:0008006" key="5">
    <source>
        <dbReference type="Google" id="ProtNLM"/>
    </source>
</evidence>
<dbReference type="InterPro" id="IPR029787">
    <property type="entry name" value="Nucleotide_cyclase"/>
</dbReference>
<evidence type="ECO:0000259" key="2">
    <source>
        <dbReference type="Pfam" id="PF18551"/>
    </source>
</evidence>
<sequence length="447" mass="51273">MTRVAENYTKVQVIGDPVQDMMDCVDKVSLWDIDSHPSVLLNVEPSRQDELLVEIRCDDMRRLQPVFCVVKSKLSDVLADGYLGDMWERIPQVLDRLALLHFSPHPESLDLIAWYCWPRSYFHVHPVWSAEYQKGYSYPLLDCLLGGEAELALSRAVDHHLLVPGKLIDRLRLCRVCHGSRINFVDVCPECNSIDIHLKPGVHCFICGYVDDQDVFMQSGIMQCPKCSTRLRHIGVDYDRPLERYSCLSCYARFIEAPVKARCHDCGEIQSPDDLTVSPVHEFTLGKLARQIALEGSHMLHLPLTWGAPLTVDHLPWLMQWVSSNQRRYGGDNTMMMIWLSNLAEVKISLGLTKAQERITELVKRMQKLFRETDVVCQYSDDVLILLLSHTSDKVWEVLRNRISTLGDVEGLEQLKLIVEVKALPVPEDQIAEDWLKAWLAEVVHYE</sequence>
<dbReference type="SUPFAM" id="SSF55073">
    <property type="entry name" value="Nucleotide cyclase"/>
    <property type="match status" value="1"/>
</dbReference>
<reference evidence="3 4" key="1">
    <citation type="submission" date="2012-12" db="EMBL/GenBank/DDBJ databases">
        <title>Genome Assembly of Photobacterium sp. AK15.</title>
        <authorList>
            <person name="Khatri I."/>
            <person name="Vaidya B."/>
            <person name="Srinivas T.N.R."/>
            <person name="Subramanian S."/>
            <person name="Pinnaka A."/>
        </authorList>
    </citation>
    <scope>NUCLEOTIDE SEQUENCE [LARGE SCALE GENOMIC DNA]</scope>
    <source>
        <strain evidence="3 4">AK15</strain>
    </source>
</reference>
<proteinExistence type="predicted"/>
<dbReference type="RefSeq" id="WP_007465907.1">
    <property type="nucleotide sequence ID" value="NZ_AMZO01000016.1"/>
</dbReference>
<feature type="domain" description="Thaumarchaeal output" evidence="2">
    <location>
        <begin position="112"/>
        <end position="285"/>
    </location>
</feature>
<organism evidence="3 4">
    <name type="scientific">Photobacterium marinum</name>
    <dbReference type="NCBI Taxonomy" id="1056511"/>
    <lineage>
        <taxon>Bacteria</taxon>
        <taxon>Pseudomonadati</taxon>
        <taxon>Pseudomonadota</taxon>
        <taxon>Gammaproteobacteria</taxon>
        <taxon>Vibrionales</taxon>
        <taxon>Vibrionaceae</taxon>
        <taxon>Photobacterium</taxon>
    </lineage>
</organism>
<dbReference type="AlphaFoldDB" id="L8JEI6"/>
<dbReference type="Proteomes" id="UP000011134">
    <property type="component" value="Unassembled WGS sequence"/>
</dbReference>
<keyword evidence="4" id="KW-1185">Reference proteome</keyword>
<accession>L8JEI6</accession>
<dbReference type="InterPro" id="IPR040572">
    <property type="entry name" value="TackOD1"/>
</dbReference>
<comment type="caution">
    <text evidence="3">The sequence shown here is derived from an EMBL/GenBank/DDBJ whole genome shotgun (WGS) entry which is preliminary data.</text>
</comment>
<gene>
    <name evidence="3" type="ORF">C942_00909</name>
</gene>